<evidence type="ECO:0000313" key="2">
    <source>
        <dbReference type="Proteomes" id="UP000761534"/>
    </source>
</evidence>
<protein>
    <submittedName>
        <fullName evidence="1">Uncharacterized protein</fullName>
    </submittedName>
</protein>
<dbReference type="OrthoDB" id="978at2759"/>
<accession>A0A642V9J5</accession>
<keyword evidence="2" id="KW-1185">Reference proteome</keyword>
<dbReference type="VEuPathDB" id="FungiDB:TRICI_001354"/>
<dbReference type="InterPro" id="IPR029063">
    <property type="entry name" value="SAM-dependent_MTases_sf"/>
</dbReference>
<dbReference type="InterPro" id="IPR012901">
    <property type="entry name" value="CARME"/>
</dbReference>
<comment type="caution">
    <text evidence="1">The sequence shown here is derived from an EMBL/GenBank/DDBJ whole genome shotgun (WGS) entry which is preliminary data.</text>
</comment>
<dbReference type="SUPFAM" id="SSF53335">
    <property type="entry name" value="S-adenosyl-L-methionine-dependent methyltransferases"/>
    <property type="match status" value="1"/>
</dbReference>
<dbReference type="GO" id="GO:0008757">
    <property type="term" value="F:S-adenosylmethionine-dependent methyltransferase activity"/>
    <property type="evidence" value="ECO:0007669"/>
    <property type="project" value="InterPro"/>
</dbReference>
<dbReference type="PANTHER" id="PTHR12303">
    <property type="entry name" value="CARNOSINE N-METHYLTRANSFERASE"/>
    <property type="match status" value="1"/>
</dbReference>
<dbReference type="Gene3D" id="3.40.50.150">
    <property type="entry name" value="Vaccinia Virus protein VP39"/>
    <property type="match status" value="1"/>
</dbReference>
<organism evidence="1 2">
    <name type="scientific">Trichomonascus ciferrii</name>
    <dbReference type="NCBI Taxonomy" id="44093"/>
    <lineage>
        <taxon>Eukaryota</taxon>
        <taxon>Fungi</taxon>
        <taxon>Dikarya</taxon>
        <taxon>Ascomycota</taxon>
        <taxon>Saccharomycotina</taxon>
        <taxon>Dipodascomycetes</taxon>
        <taxon>Dipodascales</taxon>
        <taxon>Trichomonascaceae</taxon>
        <taxon>Trichomonascus</taxon>
        <taxon>Trichomonascus ciferrii complex</taxon>
    </lineage>
</organism>
<reference evidence="1" key="1">
    <citation type="journal article" date="2019" name="G3 (Bethesda)">
        <title>Genome Assemblies of Two Rare Opportunistic Yeast Pathogens: Diutina rugosa (syn. Candida rugosa) and Trichomonascus ciferrii (syn. Candida ciferrii).</title>
        <authorList>
            <person name="Mixao V."/>
            <person name="Saus E."/>
            <person name="Hansen A.P."/>
            <person name="Lass-Florl C."/>
            <person name="Gabaldon T."/>
        </authorList>
    </citation>
    <scope>NUCLEOTIDE SEQUENCE</scope>
    <source>
        <strain evidence="1">CBS 4856</strain>
    </source>
</reference>
<sequence>MLGNSFSAQVLRYIKPPLSNDRQAVINAISALDQYEPRSLEQIQKKRRLFAKMPSRHKAMASNAGYLDRLEAVTEAIFENSYVLKEMSEYAKLHHSITPHELRFAASTPNTRVIEILEHLVRDWSLETVDNRKGLIDPVLKRLEAFLPMTSGSPPEVLVPGSGLARAAFEIAQKGYKTTAVEYSMLMDIASKFFLQNSRRSQHYTIHPYIHEFSHQVSKDCQLRGVEIPELNAIPHLPNLSLTYGDFTQVSYQYDAIVSLFFIDTAENIFSYLDNIYELTKPDGIWINFGPLKWGTAPQAELTMEELETVLIDSGQWVILDKFEGENSYNGDPKSLWTAQYALRGWVARKVLKDI</sequence>
<dbReference type="Proteomes" id="UP000761534">
    <property type="component" value="Unassembled WGS sequence"/>
</dbReference>
<dbReference type="SMART" id="SM01296">
    <property type="entry name" value="N2227"/>
    <property type="match status" value="1"/>
</dbReference>
<evidence type="ECO:0000313" key="1">
    <source>
        <dbReference type="EMBL" id="KAA8916491.1"/>
    </source>
</evidence>
<dbReference type="EMBL" id="SWFS01000097">
    <property type="protein sequence ID" value="KAA8916491.1"/>
    <property type="molecule type" value="Genomic_DNA"/>
</dbReference>
<dbReference type="AlphaFoldDB" id="A0A642V9J5"/>
<proteinExistence type="predicted"/>
<dbReference type="Pfam" id="PF07942">
    <property type="entry name" value="CARME"/>
    <property type="match status" value="1"/>
</dbReference>
<dbReference type="PANTHER" id="PTHR12303:SF11">
    <property type="entry name" value="AER338CP"/>
    <property type="match status" value="1"/>
</dbReference>
<gene>
    <name evidence="1" type="ORF">TRICI_001354</name>
</gene>
<name>A0A642V9J5_9ASCO</name>